<keyword evidence="1" id="KW-0812">Transmembrane</keyword>
<evidence type="ECO:0000313" key="2">
    <source>
        <dbReference type="EMBL" id="MFL4470619.1"/>
    </source>
</evidence>
<keyword evidence="3" id="KW-1185">Reference proteome</keyword>
<proteinExistence type="predicted"/>
<dbReference type="EMBL" id="JBHDIY010000002">
    <property type="protein sequence ID" value="MFL4470619.1"/>
    <property type="molecule type" value="Genomic_DNA"/>
</dbReference>
<gene>
    <name evidence="2" type="ORF">ACERZ8_12275</name>
</gene>
<feature type="transmembrane region" description="Helical" evidence="1">
    <location>
        <begin position="12"/>
        <end position="36"/>
    </location>
</feature>
<dbReference type="Pfam" id="PF13801">
    <property type="entry name" value="Metal_resist"/>
    <property type="match status" value="1"/>
</dbReference>
<reference evidence="2 3" key="1">
    <citation type="submission" date="2024-08" db="EMBL/GenBank/DDBJ databases">
        <title>Tateyamaria sp. nov., isolated from marine algae.</title>
        <authorList>
            <person name="Choi B.J."/>
            <person name="Kim J.M."/>
            <person name="Lee J.K."/>
            <person name="Choi D.G."/>
            <person name="Bayburt H."/>
            <person name="Baek J.H."/>
            <person name="Han D.M."/>
            <person name="Jeon C.O."/>
        </authorList>
    </citation>
    <scope>NUCLEOTIDE SEQUENCE [LARGE SCALE GENOMIC DNA]</scope>
    <source>
        <strain evidence="2 3">KMU-156</strain>
    </source>
</reference>
<protein>
    <submittedName>
        <fullName evidence="2">Periplasmic heavy metal sensor</fullName>
    </submittedName>
</protein>
<dbReference type="Proteomes" id="UP001627408">
    <property type="component" value="Unassembled WGS sequence"/>
</dbReference>
<accession>A0ABW8UYB3</accession>
<keyword evidence="1" id="KW-1133">Transmembrane helix</keyword>
<evidence type="ECO:0000313" key="3">
    <source>
        <dbReference type="Proteomes" id="UP001627408"/>
    </source>
</evidence>
<sequence length="160" mass="17600">MDTETKTRRCPMWIKIVLAVSLAINLAIGGLVAGFTLRGAPMGARVPAMGYAMPYVLALPRDLRREVFGVVRGNPELPDRRARRAEYSEMINALQMTPYDPAAVEAVLTRQGAGASRVQAAAQAAWLDAVSRMSDDERIAYTARMQEALERGGRPRNKKQ</sequence>
<evidence type="ECO:0000256" key="1">
    <source>
        <dbReference type="SAM" id="Phobius"/>
    </source>
</evidence>
<keyword evidence="1" id="KW-0472">Membrane</keyword>
<dbReference type="InterPro" id="IPR025961">
    <property type="entry name" value="Metal_resist"/>
</dbReference>
<organism evidence="2 3">
    <name type="scientific">Tateyamaria armeniaca</name>
    <dbReference type="NCBI Taxonomy" id="2518930"/>
    <lineage>
        <taxon>Bacteria</taxon>
        <taxon>Pseudomonadati</taxon>
        <taxon>Pseudomonadota</taxon>
        <taxon>Alphaproteobacteria</taxon>
        <taxon>Rhodobacterales</taxon>
        <taxon>Roseobacteraceae</taxon>
        <taxon>Tateyamaria</taxon>
    </lineage>
</organism>
<comment type="caution">
    <text evidence="2">The sequence shown here is derived from an EMBL/GenBank/DDBJ whole genome shotgun (WGS) entry which is preliminary data.</text>
</comment>
<dbReference type="RefSeq" id="WP_407592467.1">
    <property type="nucleotide sequence ID" value="NZ_JBHDIY010000002.1"/>
</dbReference>
<name>A0ABW8UYB3_9RHOB</name>